<dbReference type="InterPro" id="IPR051211">
    <property type="entry name" value="PG_lysyltransferase"/>
</dbReference>
<dbReference type="Proteomes" id="UP000229081">
    <property type="component" value="Chromosome"/>
</dbReference>
<feature type="transmembrane region" description="Helical" evidence="14">
    <location>
        <begin position="332"/>
        <end position="356"/>
    </location>
</feature>
<feature type="transmembrane region" description="Helical" evidence="14">
    <location>
        <begin position="408"/>
        <end position="437"/>
    </location>
</feature>
<evidence type="ECO:0000256" key="1">
    <source>
        <dbReference type="ARBA" id="ARBA00004651"/>
    </source>
</evidence>
<dbReference type="Pfam" id="PF09924">
    <property type="entry name" value="LPG_synthase_C"/>
    <property type="match status" value="1"/>
</dbReference>
<evidence type="ECO:0000313" key="16">
    <source>
        <dbReference type="EMBL" id="ATY34255.1"/>
    </source>
</evidence>
<feature type="transmembrane region" description="Helical" evidence="14">
    <location>
        <begin position="58"/>
        <end position="80"/>
    </location>
</feature>
<dbReference type="EC" id="2.3.2.3" evidence="3"/>
<feature type="transmembrane region" description="Helical" evidence="14">
    <location>
        <begin position="457"/>
        <end position="478"/>
    </location>
</feature>
<keyword evidence="8 14" id="KW-1133">Transmembrane helix</keyword>
<feature type="transmembrane region" description="Helical" evidence="14">
    <location>
        <begin position="18"/>
        <end position="38"/>
    </location>
</feature>
<dbReference type="EMBL" id="CP024923">
    <property type="protein sequence ID" value="ATY34255.1"/>
    <property type="molecule type" value="Genomic_DNA"/>
</dbReference>
<feature type="transmembrane region" description="Helical" evidence="14">
    <location>
        <begin position="499"/>
        <end position="517"/>
    </location>
</feature>
<feature type="transmembrane region" description="Helical" evidence="14">
    <location>
        <begin position="134"/>
        <end position="159"/>
    </location>
</feature>
<dbReference type="InterPro" id="IPR022791">
    <property type="entry name" value="L-PG_synthase/AglD"/>
</dbReference>
<evidence type="ECO:0000256" key="2">
    <source>
        <dbReference type="ARBA" id="ARBA00008627"/>
    </source>
</evidence>
<evidence type="ECO:0000256" key="6">
    <source>
        <dbReference type="ARBA" id="ARBA00022679"/>
    </source>
</evidence>
<evidence type="ECO:0000256" key="12">
    <source>
        <dbReference type="ARBA" id="ARBA00031899"/>
    </source>
</evidence>
<reference evidence="16 17" key="1">
    <citation type="submission" date="2017-11" db="EMBL/GenBank/DDBJ databases">
        <title>Complete genome sequence of Sphingomonas sp. Strain Cra20, a psychrotolerant potential plant growth promoting rhizobacteria.</title>
        <authorList>
            <person name="Luo Y."/>
        </authorList>
    </citation>
    <scope>NUCLEOTIDE SEQUENCE [LARGE SCALE GENOMIC DNA]</scope>
    <source>
        <strain evidence="16 17">Cra20</strain>
    </source>
</reference>
<feature type="domain" description="Phosphatidylglycerol lysyltransferase C-terminal" evidence="15">
    <location>
        <begin position="545"/>
        <end position="830"/>
    </location>
</feature>
<evidence type="ECO:0000256" key="9">
    <source>
        <dbReference type="ARBA" id="ARBA00023098"/>
    </source>
</evidence>
<comment type="similarity">
    <text evidence="2">Belongs to the LPG synthase family.</text>
</comment>
<sequence length="851" mass="91229">MVAPLRVCDLVWGRRRQLLALAVLVIAILAFEAIRGILAEVRYHEIREVIASMEIWRLALACFLTAGSYLALTFYDWAALRAIGRDLPWRTAAIASFTSYTLSYNLGFALLTGGAARLRAYGAAGLDFADVARITVITSMAFWSGLAAVASVALLFAGTSVPIASLHIGPVTQHLLGASLLVGLISALVLRGRGVAELRIGGNAIPLPPVRLLSAQIVVSVMDLACASAALYILLPGAPPALFGTFLLAYALAIIAGFISHVPGGLGVFEATILALVPLGHAELFAALLLYRIIYYLLPLGIAGAILVALEGHRLRKRMQVGLGVAARIGQVLAPPLLSMLVFAGGLVLLVSGALPPLHGRIAVLRDVVPLPFIEASHFAASLAGTALLLVAPAIQARLKSGFHVARALLLIGALFSLFKGIDFEEAGVLLAVAGLLQYSRPAFYRRSGIGSAPVESWWWAAAMIALALSAWAGFFAYKHIPYSGDLWWDFAWRGDAPRFLRATLGATMFVAGWAFWRILSVAPATSEPSELPAEVAVAALASTQRTDSMLAFTGDKSFLISAAGDAFLMYRVQGRTWITMGDPVGSAAAWPELIWEFRRRCDAARGRLCLYEVSADMLPLIVELGLQPMKYGEEALVDLTQGYALQGSQYKSLRHSTNKAAAAGLVFDVIRAEEVLAHEGPLRRVSGAWLAGKAGPEKGFSLGRFDMGYLSRFDCAILRLEDEIVAFANIWETPNREEMSIDLMRHLPGTPYGAMDLLFVRLLQLAAARGFHRFNLGMAPLSGLQGGTLAPIWSRLGAAVYGHGERLYGFSGLRAFKSKFAPRWIPRYVGISPGVSVPAAIVDLAHVVGG</sequence>
<dbReference type="RefSeq" id="WP_100284044.1">
    <property type="nucleotide sequence ID" value="NZ_CP024923.1"/>
</dbReference>
<feature type="transmembrane region" description="Helical" evidence="14">
    <location>
        <begin position="293"/>
        <end position="311"/>
    </location>
</feature>
<dbReference type="KEGG" id="sphc:CVN68_21725"/>
<dbReference type="InterPro" id="IPR016181">
    <property type="entry name" value="Acyl_CoA_acyltransferase"/>
</dbReference>
<evidence type="ECO:0000256" key="4">
    <source>
        <dbReference type="ARBA" id="ARBA00021546"/>
    </source>
</evidence>
<evidence type="ECO:0000256" key="3">
    <source>
        <dbReference type="ARBA" id="ARBA00012014"/>
    </source>
</evidence>
<dbReference type="GO" id="GO:0006629">
    <property type="term" value="P:lipid metabolic process"/>
    <property type="evidence" value="ECO:0007669"/>
    <property type="project" value="UniProtKB-KW"/>
</dbReference>
<dbReference type="PANTHER" id="PTHR34697:SF2">
    <property type="entry name" value="PHOSPHATIDYLGLYCEROL LYSYLTRANSFERASE"/>
    <property type="match status" value="1"/>
</dbReference>
<evidence type="ECO:0000256" key="10">
    <source>
        <dbReference type="ARBA" id="ARBA00023136"/>
    </source>
</evidence>
<keyword evidence="6 16" id="KW-0808">Transferase</keyword>
<keyword evidence="11" id="KW-0046">Antibiotic resistance</keyword>
<dbReference type="GO" id="GO:0050071">
    <property type="term" value="F:phosphatidylglycerol lysyltransferase activity"/>
    <property type="evidence" value="ECO:0007669"/>
    <property type="project" value="UniProtKB-EC"/>
</dbReference>
<dbReference type="Pfam" id="PF03706">
    <property type="entry name" value="LPG_synthase_TM"/>
    <property type="match status" value="1"/>
</dbReference>
<feature type="transmembrane region" description="Helical" evidence="14">
    <location>
        <begin position="241"/>
        <end position="259"/>
    </location>
</feature>
<dbReference type="OrthoDB" id="145485at2"/>
<dbReference type="SUPFAM" id="SSF55729">
    <property type="entry name" value="Acyl-CoA N-acyltransferases (Nat)"/>
    <property type="match status" value="1"/>
</dbReference>
<dbReference type="GO" id="GO:0046677">
    <property type="term" value="P:response to antibiotic"/>
    <property type="evidence" value="ECO:0007669"/>
    <property type="project" value="UniProtKB-KW"/>
</dbReference>
<evidence type="ECO:0000313" key="17">
    <source>
        <dbReference type="Proteomes" id="UP000229081"/>
    </source>
</evidence>
<dbReference type="NCBIfam" id="NF033480">
    <property type="entry name" value="bifunc_MprF"/>
    <property type="match status" value="1"/>
</dbReference>
<keyword evidence="7 14" id="KW-0812">Transmembrane</keyword>
<evidence type="ECO:0000256" key="13">
    <source>
        <dbReference type="ARBA" id="ARBA00047540"/>
    </source>
</evidence>
<keyword evidence="17" id="KW-1185">Reference proteome</keyword>
<evidence type="ECO:0000256" key="5">
    <source>
        <dbReference type="ARBA" id="ARBA00022475"/>
    </source>
</evidence>
<feature type="transmembrane region" description="Helical" evidence="14">
    <location>
        <begin position="92"/>
        <end position="113"/>
    </location>
</feature>
<dbReference type="PANTHER" id="PTHR34697">
    <property type="entry name" value="PHOSPHATIDYLGLYCEROL LYSYLTRANSFERASE"/>
    <property type="match status" value="1"/>
</dbReference>
<dbReference type="GO" id="GO:0005886">
    <property type="term" value="C:plasma membrane"/>
    <property type="evidence" value="ECO:0007669"/>
    <property type="project" value="UniProtKB-SubCell"/>
</dbReference>
<organism evidence="16 17">
    <name type="scientific">Sphingomonas psychrotolerans</name>
    <dbReference type="NCBI Taxonomy" id="1327635"/>
    <lineage>
        <taxon>Bacteria</taxon>
        <taxon>Pseudomonadati</taxon>
        <taxon>Pseudomonadota</taxon>
        <taxon>Alphaproteobacteria</taxon>
        <taxon>Sphingomonadales</taxon>
        <taxon>Sphingomonadaceae</taxon>
        <taxon>Sphingomonas</taxon>
    </lineage>
</organism>
<dbReference type="GO" id="GO:0055091">
    <property type="term" value="P:phospholipid homeostasis"/>
    <property type="evidence" value="ECO:0007669"/>
    <property type="project" value="TreeGrafter"/>
</dbReference>
<evidence type="ECO:0000256" key="11">
    <source>
        <dbReference type="ARBA" id="ARBA00023251"/>
    </source>
</evidence>
<feature type="transmembrane region" description="Helical" evidence="14">
    <location>
        <begin position="212"/>
        <end position="235"/>
    </location>
</feature>
<dbReference type="InterPro" id="IPR024320">
    <property type="entry name" value="LPG_synthase_C"/>
</dbReference>
<feature type="transmembrane region" description="Helical" evidence="14">
    <location>
        <begin position="376"/>
        <end position="396"/>
    </location>
</feature>
<name>A0A2K8MK76_9SPHN</name>
<feature type="transmembrane region" description="Helical" evidence="14">
    <location>
        <begin position="266"/>
        <end position="287"/>
    </location>
</feature>
<evidence type="ECO:0000256" key="7">
    <source>
        <dbReference type="ARBA" id="ARBA00022692"/>
    </source>
</evidence>
<dbReference type="AlphaFoldDB" id="A0A2K8MK76"/>
<keyword evidence="10 14" id="KW-0472">Membrane</keyword>
<evidence type="ECO:0000256" key="8">
    <source>
        <dbReference type="ARBA" id="ARBA00022989"/>
    </source>
</evidence>
<feature type="transmembrane region" description="Helical" evidence="14">
    <location>
        <begin position="171"/>
        <end position="191"/>
    </location>
</feature>
<keyword evidence="9" id="KW-0443">Lipid metabolism</keyword>
<comment type="catalytic activity">
    <reaction evidence="13">
        <text>L-lysyl-tRNA(Lys) + a 1,2-diacyl-sn-glycero-3-phospho-(1'-sn-glycerol) = a 1,2-diacyl-sn-glycero-3-phospho-1'-(3'-O-L-lysyl)-sn-glycerol + tRNA(Lys)</text>
        <dbReference type="Rhea" id="RHEA:10668"/>
        <dbReference type="Rhea" id="RHEA-COMP:9696"/>
        <dbReference type="Rhea" id="RHEA-COMP:9697"/>
        <dbReference type="ChEBI" id="CHEBI:64716"/>
        <dbReference type="ChEBI" id="CHEBI:75792"/>
        <dbReference type="ChEBI" id="CHEBI:78442"/>
        <dbReference type="ChEBI" id="CHEBI:78529"/>
        <dbReference type="EC" id="2.3.2.3"/>
    </reaction>
</comment>
<keyword evidence="5" id="KW-1003">Cell membrane</keyword>
<comment type="subcellular location">
    <subcellularLocation>
        <location evidence="1">Cell membrane</location>
        <topology evidence="1">Multi-pass membrane protein</topology>
    </subcellularLocation>
</comment>
<proteinExistence type="inferred from homology"/>
<protein>
    <recommendedName>
        <fullName evidence="4">Phosphatidylglycerol lysyltransferase</fullName>
        <ecNumber evidence="3">2.3.2.3</ecNumber>
    </recommendedName>
    <alternativeName>
        <fullName evidence="12">Lysylphosphatidylglycerol synthase</fullName>
    </alternativeName>
</protein>
<evidence type="ECO:0000256" key="14">
    <source>
        <dbReference type="SAM" id="Phobius"/>
    </source>
</evidence>
<accession>A0A2K8MK76</accession>
<evidence type="ECO:0000259" key="15">
    <source>
        <dbReference type="Pfam" id="PF09924"/>
    </source>
</evidence>
<gene>
    <name evidence="16" type="ORF">CVN68_21725</name>
</gene>